<dbReference type="InParanoid" id="A0A0C2XCN7"/>
<dbReference type="Proteomes" id="UP000054549">
    <property type="component" value="Unassembled WGS sequence"/>
</dbReference>
<sequence length="74" mass="8304">MQRILRSRQLHLRGRCCSGRSKPINLPTSLAHLYVSRVQRGVSVLLEGVLWTKWASAGLVWSRDISSATSNIDN</sequence>
<gene>
    <name evidence="1" type="ORF">M378DRAFT_160598</name>
</gene>
<evidence type="ECO:0000313" key="2">
    <source>
        <dbReference type="Proteomes" id="UP000054549"/>
    </source>
</evidence>
<reference evidence="1 2" key="1">
    <citation type="submission" date="2014-04" db="EMBL/GenBank/DDBJ databases">
        <title>Evolutionary Origins and Diversification of the Mycorrhizal Mutualists.</title>
        <authorList>
            <consortium name="DOE Joint Genome Institute"/>
            <consortium name="Mycorrhizal Genomics Consortium"/>
            <person name="Kohler A."/>
            <person name="Kuo A."/>
            <person name="Nagy L.G."/>
            <person name="Floudas D."/>
            <person name="Copeland A."/>
            <person name="Barry K.W."/>
            <person name="Cichocki N."/>
            <person name="Veneault-Fourrey C."/>
            <person name="LaButti K."/>
            <person name="Lindquist E.A."/>
            <person name="Lipzen A."/>
            <person name="Lundell T."/>
            <person name="Morin E."/>
            <person name="Murat C."/>
            <person name="Riley R."/>
            <person name="Ohm R."/>
            <person name="Sun H."/>
            <person name="Tunlid A."/>
            <person name="Henrissat B."/>
            <person name="Grigoriev I.V."/>
            <person name="Hibbett D.S."/>
            <person name="Martin F."/>
        </authorList>
    </citation>
    <scope>NUCLEOTIDE SEQUENCE [LARGE SCALE GENOMIC DNA]</scope>
    <source>
        <strain evidence="1 2">Koide BX008</strain>
    </source>
</reference>
<keyword evidence="2" id="KW-1185">Reference proteome</keyword>
<protein>
    <submittedName>
        <fullName evidence="1">Uncharacterized protein</fullName>
    </submittedName>
</protein>
<dbReference type="HOGENOM" id="CLU_2687270_0_0_1"/>
<organism evidence="1 2">
    <name type="scientific">Amanita muscaria (strain Koide BX008)</name>
    <dbReference type="NCBI Taxonomy" id="946122"/>
    <lineage>
        <taxon>Eukaryota</taxon>
        <taxon>Fungi</taxon>
        <taxon>Dikarya</taxon>
        <taxon>Basidiomycota</taxon>
        <taxon>Agaricomycotina</taxon>
        <taxon>Agaricomycetes</taxon>
        <taxon>Agaricomycetidae</taxon>
        <taxon>Agaricales</taxon>
        <taxon>Pluteineae</taxon>
        <taxon>Amanitaceae</taxon>
        <taxon>Amanita</taxon>
    </lineage>
</organism>
<dbReference type="AlphaFoldDB" id="A0A0C2XCN7"/>
<proteinExistence type="predicted"/>
<dbReference type="EMBL" id="KN818235">
    <property type="protein sequence ID" value="KIL66598.1"/>
    <property type="molecule type" value="Genomic_DNA"/>
</dbReference>
<accession>A0A0C2XCN7</accession>
<name>A0A0C2XCN7_AMAMK</name>
<evidence type="ECO:0000313" key="1">
    <source>
        <dbReference type="EMBL" id="KIL66598.1"/>
    </source>
</evidence>